<organism evidence="3 4">
    <name type="scientific">Acinetobacter piscicola</name>
    <dbReference type="NCBI Taxonomy" id="2006115"/>
    <lineage>
        <taxon>Bacteria</taxon>
        <taxon>Pseudomonadati</taxon>
        <taxon>Pseudomonadota</taxon>
        <taxon>Gammaproteobacteria</taxon>
        <taxon>Moraxellales</taxon>
        <taxon>Moraxellaceae</taxon>
        <taxon>Acinetobacter</taxon>
    </lineage>
</organism>
<keyword evidence="2" id="KW-0472">Membrane</keyword>
<gene>
    <name evidence="3" type="ORF">G0028_01065</name>
</gene>
<dbReference type="InterPro" id="IPR008523">
    <property type="entry name" value="DUF805"/>
</dbReference>
<proteinExistence type="predicted"/>
<protein>
    <submittedName>
        <fullName evidence="3">DUF805 domain-containing protein</fullName>
    </submittedName>
</protein>
<feature type="transmembrane region" description="Helical" evidence="2">
    <location>
        <begin position="34"/>
        <end position="58"/>
    </location>
</feature>
<sequence length="193" mass="21766">MSSQDSAPFFSRQNTVPTAPPSTAQGRFNRLSYIAWYGLLHFIFLAAVIALSLALGIFNLSQLSLNQHALNTFGMMSSISYGLLVVLYIYFNFVIIIRRLHDRDHSGWLCLLLFLPVVNFFFTLYLLFAQGDATYNRYGHPRPATVIEKIIAWTLILLTIFSLIATASAISYLVGTGDLEKPTEIIQHSTDYF</sequence>
<dbReference type="PANTHER" id="PTHR34980:SF3">
    <property type="entry name" value="BLR8105 PROTEIN"/>
    <property type="match status" value="1"/>
</dbReference>
<dbReference type="AlphaFoldDB" id="A0A4Q4GUX4"/>
<feature type="transmembrane region" description="Helical" evidence="2">
    <location>
        <begin position="150"/>
        <end position="174"/>
    </location>
</feature>
<dbReference type="RefSeq" id="WP_130074831.1">
    <property type="nucleotide sequence ID" value="NZ_CP048659.1"/>
</dbReference>
<dbReference type="EMBL" id="CP048659">
    <property type="protein sequence ID" value="QOW44607.1"/>
    <property type="molecule type" value="Genomic_DNA"/>
</dbReference>
<keyword evidence="2" id="KW-0812">Transmembrane</keyword>
<reference evidence="3 4" key="1">
    <citation type="submission" date="2020-02" db="EMBL/GenBank/DDBJ databases">
        <title>Tigecycline-resistant Acinetobacter species from pigs and migratory birds.</title>
        <authorList>
            <person name="Chen C."/>
            <person name="Sun J."/>
            <person name="Liao X.-P."/>
            <person name="Liu Y.-H."/>
        </authorList>
    </citation>
    <scope>NUCLEOTIDE SEQUENCE [LARGE SCALE GENOMIC DNA]</scope>
    <source>
        <strain evidence="3 4">YH12207_T</strain>
    </source>
</reference>
<name>A0A4Q4GUX4_9GAMM</name>
<dbReference type="Pfam" id="PF05656">
    <property type="entry name" value="DUF805"/>
    <property type="match status" value="1"/>
</dbReference>
<evidence type="ECO:0000313" key="3">
    <source>
        <dbReference type="EMBL" id="QOW44607.1"/>
    </source>
</evidence>
<feature type="transmembrane region" description="Helical" evidence="2">
    <location>
        <begin position="109"/>
        <end position="130"/>
    </location>
</feature>
<dbReference type="OrthoDB" id="9812349at2"/>
<feature type="transmembrane region" description="Helical" evidence="2">
    <location>
        <begin position="78"/>
        <end position="97"/>
    </location>
</feature>
<keyword evidence="4" id="KW-1185">Reference proteome</keyword>
<dbReference type="GO" id="GO:0005886">
    <property type="term" value="C:plasma membrane"/>
    <property type="evidence" value="ECO:0007669"/>
    <property type="project" value="TreeGrafter"/>
</dbReference>
<evidence type="ECO:0000256" key="2">
    <source>
        <dbReference type="SAM" id="Phobius"/>
    </source>
</evidence>
<dbReference type="Proteomes" id="UP000593966">
    <property type="component" value="Chromosome"/>
</dbReference>
<evidence type="ECO:0000313" key="4">
    <source>
        <dbReference type="Proteomes" id="UP000593966"/>
    </source>
</evidence>
<feature type="region of interest" description="Disordered" evidence="1">
    <location>
        <begin position="1"/>
        <end position="21"/>
    </location>
</feature>
<keyword evidence="2" id="KW-1133">Transmembrane helix</keyword>
<dbReference type="PANTHER" id="PTHR34980">
    <property type="entry name" value="INNER MEMBRANE PROTEIN-RELATED-RELATED"/>
    <property type="match status" value="1"/>
</dbReference>
<evidence type="ECO:0000256" key="1">
    <source>
        <dbReference type="SAM" id="MobiDB-lite"/>
    </source>
</evidence>
<accession>A0A4Q4GUX4</accession>